<keyword evidence="1" id="KW-0479">Metal-binding</keyword>
<dbReference type="AlphaFoldDB" id="A0ABD1DZT3"/>
<dbReference type="InterPro" id="IPR004170">
    <property type="entry name" value="WWE_dom"/>
</dbReference>
<name>A0ABD1DZT3_CULPP</name>
<dbReference type="EMBL" id="JBEHCU010001154">
    <property type="protein sequence ID" value="KAL1403769.1"/>
    <property type="molecule type" value="Genomic_DNA"/>
</dbReference>
<proteinExistence type="predicted"/>
<feature type="domain" description="CCHC-type" evidence="2">
    <location>
        <begin position="174"/>
        <end position="190"/>
    </location>
</feature>
<evidence type="ECO:0000313" key="5">
    <source>
        <dbReference type="Proteomes" id="UP001562425"/>
    </source>
</evidence>
<evidence type="ECO:0000256" key="1">
    <source>
        <dbReference type="PROSITE-ProRule" id="PRU00047"/>
    </source>
</evidence>
<accession>A0ABD1DZT3</accession>
<dbReference type="InterPro" id="IPR001878">
    <property type="entry name" value="Znf_CCHC"/>
</dbReference>
<dbReference type="PROSITE" id="PS50158">
    <property type="entry name" value="ZF_CCHC"/>
    <property type="match status" value="1"/>
</dbReference>
<dbReference type="InterPro" id="IPR018123">
    <property type="entry name" value="WWE-dom_subgr"/>
</dbReference>
<protein>
    <recommendedName>
        <fullName evidence="6">CCHC-type domain-containing protein</fullName>
    </recommendedName>
</protein>
<evidence type="ECO:0008006" key="6">
    <source>
        <dbReference type="Google" id="ProtNLM"/>
    </source>
</evidence>
<dbReference type="SUPFAM" id="SSF57756">
    <property type="entry name" value="Retrovirus zinc finger-like domains"/>
    <property type="match status" value="1"/>
</dbReference>
<dbReference type="Proteomes" id="UP001562425">
    <property type="component" value="Unassembled WGS sequence"/>
</dbReference>
<keyword evidence="1" id="KW-0862">Zinc</keyword>
<dbReference type="SUPFAM" id="SSF117839">
    <property type="entry name" value="WWE domain"/>
    <property type="match status" value="1"/>
</dbReference>
<evidence type="ECO:0000313" key="4">
    <source>
        <dbReference type="EMBL" id="KAL1403769.1"/>
    </source>
</evidence>
<dbReference type="Gene3D" id="3.30.720.50">
    <property type="match status" value="1"/>
</dbReference>
<keyword evidence="5" id="KW-1185">Reference proteome</keyword>
<dbReference type="SMART" id="SM00343">
    <property type="entry name" value="ZnF_C2HC"/>
    <property type="match status" value="1"/>
</dbReference>
<dbReference type="InterPro" id="IPR037197">
    <property type="entry name" value="WWE_dom_sf"/>
</dbReference>
<keyword evidence="1" id="KW-0863">Zinc-finger</keyword>
<comment type="caution">
    <text evidence="4">The sequence shown here is derived from an EMBL/GenBank/DDBJ whole genome shotgun (WGS) entry which is preliminary data.</text>
</comment>
<dbReference type="Gene3D" id="4.10.60.10">
    <property type="entry name" value="Zinc finger, CCHC-type"/>
    <property type="match status" value="1"/>
</dbReference>
<gene>
    <name evidence="4" type="ORF">pipiens_019217</name>
</gene>
<dbReference type="PROSITE" id="PS50918">
    <property type="entry name" value="WWE"/>
    <property type="match status" value="1"/>
</dbReference>
<dbReference type="Pfam" id="PF02825">
    <property type="entry name" value="WWE"/>
    <property type="match status" value="1"/>
</dbReference>
<reference evidence="4 5" key="1">
    <citation type="submission" date="2024-05" db="EMBL/GenBank/DDBJ databases">
        <title>Culex pipiens pipiens assembly and annotation.</title>
        <authorList>
            <person name="Alout H."/>
            <person name="Durand T."/>
        </authorList>
    </citation>
    <scope>NUCLEOTIDE SEQUENCE [LARGE SCALE GENOMIC DNA]</scope>
    <source>
        <strain evidence="4">HA-2024</strain>
        <tissue evidence="4">Whole body</tissue>
    </source>
</reference>
<dbReference type="GO" id="GO:0008270">
    <property type="term" value="F:zinc ion binding"/>
    <property type="evidence" value="ECO:0007669"/>
    <property type="project" value="UniProtKB-KW"/>
</dbReference>
<organism evidence="4 5">
    <name type="scientific">Culex pipiens pipiens</name>
    <name type="common">Northern house mosquito</name>
    <dbReference type="NCBI Taxonomy" id="38569"/>
    <lineage>
        <taxon>Eukaryota</taxon>
        <taxon>Metazoa</taxon>
        <taxon>Ecdysozoa</taxon>
        <taxon>Arthropoda</taxon>
        <taxon>Hexapoda</taxon>
        <taxon>Insecta</taxon>
        <taxon>Pterygota</taxon>
        <taxon>Neoptera</taxon>
        <taxon>Endopterygota</taxon>
        <taxon>Diptera</taxon>
        <taxon>Nematocera</taxon>
        <taxon>Culicoidea</taxon>
        <taxon>Culicidae</taxon>
        <taxon>Culicinae</taxon>
        <taxon>Culicini</taxon>
        <taxon>Culex</taxon>
        <taxon>Culex</taxon>
    </lineage>
</organism>
<dbReference type="SMART" id="SM00678">
    <property type="entry name" value="WWE"/>
    <property type="match status" value="1"/>
</dbReference>
<feature type="domain" description="WWE" evidence="3">
    <location>
        <begin position="192"/>
        <end position="271"/>
    </location>
</feature>
<dbReference type="InterPro" id="IPR036875">
    <property type="entry name" value="Znf_CCHC_sf"/>
</dbReference>
<sequence length="305" mass="34182">MASNVRKNTVRLVFGPGVKVPSYLEVLKFTMNNLKLSAADMHTIYKDENGGQFYVKLVDEESFAAFIADTDEEYIFKFEDGSTAKVTVEQASRIFRYVRIFNLPPEIEDSAIQYVMGQYGTIRQHVRERFPSEMKVDIFNGVRGVHMEVSKEIPAHLYVGHFRARFFYEGLKNKCFFCKAEGHVKQNCPKLAAISTASGSSTQLGAAFLVPVDDRGVSRPYSSIYSRMIETAHLNSDDEISLSTLGRTLTIDFHSMQRINGDAGTTRTVQRKINHALLAQPQGTMIINAGTPTSLSMAASIQRNR</sequence>
<evidence type="ECO:0000259" key="3">
    <source>
        <dbReference type="PROSITE" id="PS50918"/>
    </source>
</evidence>
<evidence type="ECO:0000259" key="2">
    <source>
        <dbReference type="PROSITE" id="PS50158"/>
    </source>
</evidence>